<dbReference type="AlphaFoldDB" id="X1BT21"/>
<dbReference type="EMBL" id="BART01025221">
    <property type="protein sequence ID" value="GAG98220.1"/>
    <property type="molecule type" value="Genomic_DNA"/>
</dbReference>
<comment type="caution">
    <text evidence="1">The sequence shown here is derived from an EMBL/GenBank/DDBJ whole genome shotgun (WGS) entry which is preliminary data.</text>
</comment>
<protein>
    <submittedName>
        <fullName evidence="1">Uncharacterized protein</fullName>
    </submittedName>
</protein>
<sequence>LNLGGPIVPGAESLFPNAAIDFEASFLMRWMKVLIMSTTTMIRI</sequence>
<evidence type="ECO:0000313" key="1">
    <source>
        <dbReference type="EMBL" id="GAG98220.1"/>
    </source>
</evidence>
<reference evidence="1" key="1">
    <citation type="journal article" date="2014" name="Front. Microbiol.">
        <title>High frequency of phylogenetically diverse reductive dehalogenase-homologous genes in deep subseafloor sedimentary metagenomes.</title>
        <authorList>
            <person name="Kawai M."/>
            <person name="Futagami T."/>
            <person name="Toyoda A."/>
            <person name="Takaki Y."/>
            <person name="Nishi S."/>
            <person name="Hori S."/>
            <person name="Arai W."/>
            <person name="Tsubouchi T."/>
            <person name="Morono Y."/>
            <person name="Uchiyama I."/>
            <person name="Ito T."/>
            <person name="Fujiyama A."/>
            <person name="Inagaki F."/>
            <person name="Takami H."/>
        </authorList>
    </citation>
    <scope>NUCLEOTIDE SEQUENCE</scope>
    <source>
        <strain evidence="1">Expedition CK06-06</strain>
    </source>
</reference>
<accession>X1BT21</accession>
<feature type="non-terminal residue" evidence="1">
    <location>
        <position position="1"/>
    </location>
</feature>
<gene>
    <name evidence="1" type="ORF">S01H4_45320</name>
</gene>
<name>X1BT21_9ZZZZ</name>
<organism evidence="1">
    <name type="scientific">marine sediment metagenome</name>
    <dbReference type="NCBI Taxonomy" id="412755"/>
    <lineage>
        <taxon>unclassified sequences</taxon>
        <taxon>metagenomes</taxon>
        <taxon>ecological metagenomes</taxon>
    </lineage>
</organism>
<proteinExistence type="predicted"/>